<dbReference type="InterPro" id="IPR001128">
    <property type="entry name" value="Cyt_P450"/>
</dbReference>
<dbReference type="SUPFAM" id="SSF48264">
    <property type="entry name" value="Cytochrome P450"/>
    <property type="match status" value="1"/>
</dbReference>
<dbReference type="Proteomes" id="UP001215712">
    <property type="component" value="Unassembled WGS sequence"/>
</dbReference>
<keyword evidence="7 8" id="KW-0503">Monooxygenase</keyword>
<evidence type="ECO:0000256" key="6">
    <source>
        <dbReference type="ARBA" id="ARBA00023004"/>
    </source>
</evidence>
<evidence type="ECO:0000256" key="4">
    <source>
        <dbReference type="ARBA" id="ARBA00022723"/>
    </source>
</evidence>
<dbReference type="Pfam" id="PF00067">
    <property type="entry name" value="p450"/>
    <property type="match status" value="1"/>
</dbReference>
<evidence type="ECO:0000256" key="9">
    <source>
        <dbReference type="SAM" id="MobiDB-lite"/>
    </source>
</evidence>
<dbReference type="GO" id="GO:0008395">
    <property type="term" value="F:steroid hydroxylase activity"/>
    <property type="evidence" value="ECO:0007669"/>
    <property type="project" value="TreeGrafter"/>
</dbReference>
<dbReference type="GO" id="GO:0005506">
    <property type="term" value="F:iron ion binding"/>
    <property type="evidence" value="ECO:0007669"/>
    <property type="project" value="InterPro"/>
</dbReference>
<keyword evidence="4 8" id="KW-0479">Metal-binding</keyword>
<dbReference type="InterPro" id="IPR036396">
    <property type="entry name" value="Cyt_P450_sf"/>
</dbReference>
<sequence length="452" mass="50983">MNQKAVDTYLHDTSGCKVQSIPGSHVRWSGRASYYTHKSLVEGLLGEGVAPLTERIENLFRSELEDAVPISSEWTYEWDLTDFLQEHLSSAILQALYGPLLIRQDDEFISKLWKYDNGIMSLMRRLPSWMVPKMYRYRDDLVDSIMRWHHQAVQLSESDIRGTHGPQPDGFDVYWGTTMMRDRYKTLLAMDGQDPRSVASTDLAFIWATVTNVVPSAMTLCTQVFQDNSLAEKIRTESQQCLQPGTELRFDMDRLTTTAPLLLSMYAETLRFGVQIHIPRCSPYQPLAVGNGSVPAGKMAIINTAIAHTDEDVWNTAGGKHPLDTFWPQRFLINPFDNESGPLKQGTTSPLSSPTQNKIREMSQQSSSSEGVFSTEGLDGSWIPFGGGQHACPGRLLAKRIMLSATAMMSTMLEVELLDPETPVKFESPRFGFGVRKPVMEVPFRVRRRIQH</sequence>
<keyword evidence="5 8" id="KW-0560">Oxidoreductase</keyword>
<evidence type="ECO:0000256" key="7">
    <source>
        <dbReference type="ARBA" id="ARBA00023033"/>
    </source>
</evidence>
<accession>A0AAD6MYR7</accession>
<feature type="compositionally biased region" description="Polar residues" evidence="9">
    <location>
        <begin position="345"/>
        <end position="357"/>
    </location>
</feature>
<dbReference type="InterPro" id="IPR050529">
    <property type="entry name" value="CYP450_sterol_14alpha_dmase"/>
</dbReference>
<organism evidence="10 11">
    <name type="scientific">Penicillium malachiteum</name>
    <dbReference type="NCBI Taxonomy" id="1324776"/>
    <lineage>
        <taxon>Eukaryota</taxon>
        <taxon>Fungi</taxon>
        <taxon>Dikarya</taxon>
        <taxon>Ascomycota</taxon>
        <taxon>Pezizomycotina</taxon>
        <taxon>Eurotiomycetes</taxon>
        <taxon>Eurotiomycetidae</taxon>
        <taxon>Eurotiales</taxon>
        <taxon>Aspergillaceae</taxon>
        <taxon>Penicillium</taxon>
    </lineage>
</organism>
<reference evidence="10" key="2">
    <citation type="submission" date="2023-01" db="EMBL/GenBank/DDBJ databases">
        <authorList>
            <person name="Petersen C."/>
        </authorList>
    </citation>
    <scope>NUCLEOTIDE SEQUENCE</scope>
    <source>
        <strain evidence="10">IBT 17514</strain>
    </source>
</reference>
<comment type="similarity">
    <text evidence="2 8">Belongs to the cytochrome P450 family.</text>
</comment>
<keyword evidence="6 8" id="KW-0408">Iron</keyword>
<dbReference type="EMBL" id="JAQJAN010000003">
    <property type="protein sequence ID" value="KAJ5733719.1"/>
    <property type="molecule type" value="Genomic_DNA"/>
</dbReference>
<dbReference type="PROSITE" id="PS00086">
    <property type="entry name" value="CYTOCHROME_P450"/>
    <property type="match status" value="1"/>
</dbReference>
<dbReference type="Gene3D" id="1.10.630.10">
    <property type="entry name" value="Cytochrome P450"/>
    <property type="match status" value="1"/>
</dbReference>
<reference evidence="10" key="1">
    <citation type="journal article" date="2023" name="IMA Fungus">
        <title>Comparative genomic study of the Penicillium genus elucidates a diverse pangenome and 15 lateral gene transfer events.</title>
        <authorList>
            <person name="Petersen C."/>
            <person name="Sorensen T."/>
            <person name="Nielsen M.R."/>
            <person name="Sondergaard T.E."/>
            <person name="Sorensen J.L."/>
            <person name="Fitzpatrick D.A."/>
            <person name="Frisvad J.C."/>
            <person name="Nielsen K.L."/>
        </authorList>
    </citation>
    <scope>NUCLEOTIDE SEQUENCE</scope>
    <source>
        <strain evidence="10">IBT 17514</strain>
    </source>
</reference>
<dbReference type="GO" id="GO:0043386">
    <property type="term" value="P:mycotoxin biosynthetic process"/>
    <property type="evidence" value="ECO:0007669"/>
    <property type="project" value="UniProtKB-ARBA"/>
</dbReference>
<keyword evidence="3 8" id="KW-0349">Heme</keyword>
<evidence type="ECO:0000256" key="5">
    <source>
        <dbReference type="ARBA" id="ARBA00023002"/>
    </source>
</evidence>
<evidence type="ECO:0008006" key="12">
    <source>
        <dbReference type="Google" id="ProtNLM"/>
    </source>
</evidence>
<dbReference type="InterPro" id="IPR017972">
    <property type="entry name" value="Cyt_P450_CS"/>
</dbReference>
<evidence type="ECO:0000256" key="2">
    <source>
        <dbReference type="ARBA" id="ARBA00010617"/>
    </source>
</evidence>
<gene>
    <name evidence="10" type="ORF">N7493_002505</name>
</gene>
<dbReference type="PANTHER" id="PTHR24304:SF2">
    <property type="entry name" value="24-HYDROXYCHOLESTEROL 7-ALPHA-HYDROXYLASE"/>
    <property type="match status" value="1"/>
</dbReference>
<keyword evidence="11" id="KW-1185">Reference proteome</keyword>
<dbReference type="GO" id="GO:0020037">
    <property type="term" value="F:heme binding"/>
    <property type="evidence" value="ECO:0007669"/>
    <property type="project" value="InterPro"/>
</dbReference>
<comment type="caution">
    <text evidence="10">The sequence shown here is derived from an EMBL/GenBank/DDBJ whole genome shotgun (WGS) entry which is preliminary data.</text>
</comment>
<evidence type="ECO:0000256" key="1">
    <source>
        <dbReference type="ARBA" id="ARBA00001971"/>
    </source>
</evidence>
<evidence type="ECO:0000256" key="3">
    <source>
        <dbReference type="ARBA" id="ARBA00022617"/>
    </source>
</evidence>
<evidence type="ECO:0000313" key="10">
    <source>
        <dbReference type="EMBL" id="KAJ5733719.1"/>
    </source>
</evidence>
<evidence type="ECO:0000313" key="11">
    <source>
        <dbReference type="Proteomes" id="UP001215712"/>
    </source>
</evidence>
<comment type="cofactor">
    <cofactor evidence="1">
        <name>heme</name>
        <dbReference type="ChEBI" id="CHEBI:30413"/>
    </cofactor>
</comment>
<protein>
    <recommendedName>
        <fullName evidence="12">Cytochrome P450</fullName>
    </recommendedName>
</protein>
<proteinExistence type="inferred from homology"/>
<dbReference type="PANTHER" id="PTHR24304">
    <property type="entry name" value="CYTOCHROME P450 FAMILY 7"/>
    <property type="match status" value="1"/>
</dbReference>
<name>A0AAD6MYR7_9EURO</name>
<feature type="region of interest" description="Disordered" evidence="9">
    <location>
        <begin position="338"/>
        <end position="373"/>
    </location>
</feature>
<evidence type="ECO:0000256" key="8">
    <source>
        <dbReference type="RuleBase" id="RU000461"/>
    </source>
</evidence>
<dbReference type="AlphaFoldDB" id="A0AAD6MYR7"/>
<dbReference type="GO" id="GO:0016705">
    <property type="term" value="F:oxidoreductase activity, acting on paired donors, with incorporation or reduction of molecular oxygen"/>
    <property type="evidence" value="ECO:0007669"/>
    <property type="project" value="InterPro"/>
</dbReference>